<evidence type="ECO:0000256" key="3">
    <source>
        <dbReference type="ARBA" id="ARBA00022837"/>
    </source>
</evidence>
<keyword evidence="3" id="KW-0106">Calcium</keyword>
<keyword evidence="1" id="KW-0479">Metal-binding</keyword>
<dbReference type="GO" id="GO:0051639">
    <property type="term" value="P:actin filament network formation"/>
    <property type="evidence" value="ECO:0007669"/>
    <property type="project" value="TreeGrafter"/>
</dbReference>
<name>A0A9Q0LAM9_ANAIG</name>
<dbReference type="InterPro" id="IPR039959">
    <property type="entry name" value="Fimbrin/Plastin"/>
</dbReference>
<gene>
    <name evidence="7" type="ORF">M0811_02116</name>
</gene>
<dbReference type="CDD" id="cd21219">
    <property type="entry name" value="CH_PLS_FIM_rpt3"/>
    <property type="match status" value="1"/>
</dbReference>
<proteinExistence type="predicted"/>
<feature type="domain" description="Calponin-homology (CH)" evidence="6">
    <location>
        <begin position="289"/>
        <end position="405"/>
    </location>
</feature>
<dbReference type="GO" id="GO:0032432">
    <property type="term" value="C:actin filament bundle"/>
    <property type="evidence" value="ECO:0007669"/>
    <property type="project" value="TreeGrafter"/>
</dbReference>
<keyword evidence="8" id="KW-1185">Reference proteome</keyword>
<dbReference type="PROSITE" id="PS50021">
    <property type="entry name" value="CH"/>
    <property type="match status" value="4"/>
</dbReference>
<dbReference type="GO" id="GO:0051017">
    <property type="term" value="P:actin filament bundle assembly"/>
    <property type="evidence" value="ECO:0007669"/>
    <property type="project" value="InterPro"/>
</dbReference>
<dbReference type="InterPro" id="IPR001715">
    <property type="entry name" value="CH_dom"/>
</dbReference>
<comment type="caution">
    <text evidence="7">The sequence shown here is derived from an EMBL/GenBank/DDBJ whole genome shotgun (WGS) entry which is preliminary data.</text>
</comment>
<protein>
    <submittedName>
        <fullName evidence="7">Fimbrin-1</fullName>
    </submittedName>
</protein>
<dbReference type="GO" id="GO:0051015">
    <property type="term" value="F:actin filament binding"/>
    <property type="evidence" value="ECO:0007669"/>
    <property type="project" value="InterPro"/>
</dbReference>
<feature type="domain" description="Calponin-homology (CH)" evidence="6">
    <location>
        <begin position="678"/>
        <end position="786"/>
    </location>
</feature>
<evidence type="ECO:0000256" key="2">
    <source>
        <dbReference type="ARBA" id="ARBA00022737"/>
    </source>
</evidence>
<dbReference type="PANTHER" id="PTHR19961">
    <property type="entry name" value="FIMBRIN/PLASTIN"/>
    <property type="match status" value="1"/>
</dbReference>
<dbReference type="GO" id="GO:0046872">
    <property type="term" value="F:metal ion binding"/>
    <property type="evidence" value="ECO:0007669"/>
    <property type="project" value="UniProtKB-KW"/>
</dbReference>
<evidence type="ECO:0000256" key="5">
    <source>
        <dbReference type="SAM" id="Coils"/>
    </source>
</evidence>
<dbReference type="InterPro" id="IPR036872">
    <property type="entry name" value="CH_dom_sf"/>
</dbReference>
<dbReference type="GO" id="GO:0005737">
    <property type="term" value="C:cytoplasm"/>
    <property type="evidence" value="ECO:0007669"/>
    <property type="project" value="TreeGrafter"/>
</dbReference>
<evidence type="ECO:0000256" key="4">
    <source>
        <dbReference type="ARBA" id="ARBA00023203"/>
    </source>
</evidence>
<reference evidence="7" key="1">
    <citation type="submission" date="2022-10" db="EMBL/GenBank/DDBJ databases">
        <title>Novel sulphate-reducing endosymbionts in the free-living metamonad Anaeramoeba.</title>
        <authorList>
            <person name="Jerlstrom-Hultqvist J."/>
            <person name="Cepicka I."/>
            <person name="Gallot-Lavallee L."/>
            <person name="Salas-Leiva D."/>
            <person name="Curtis B.A."/>
            <person name="Zahonova K."/>
            <person name="Pipaliya S."/>
            <person name="Dacks J."/>
            <person name="Roger A.J."/>
        </authorList>
    </citation>
    <scope>NUCLEOTIDE SEQUENCE</scope>
    <source>
        <strain evidence="7">BMAN</strain>
    </source>
</reference>
<keyword evidence="5" id="KW-0175">Coiled coil</keyword>
<evidence type="ECO:0000313" key="7">
    <source>
        <dbReference type="EMBL" id="KAJ5069546.1"/>
    </source>
</evidence>
<evidence type="ECO:0000256" key="1">
    <source>
        <dbReference type="ARBA" id="ARBA00022723"/>
    </source>
</evidence>
<dbReference type="OrthoDB" id="431378at2759"/>
<dbReference type="AlphaFoldDB" id="A0A9Q0LAM9"/>
<keyword evidence="2" id="KW-0677">Repeat</keyword>
<feature type="domain" description="Calponin-homology (CH)" evidence="6">
    <location>
        <begin position="433"/>
        <end position="538"/>
    </location>
</feature>
<organism evidence="7 8">
    <name type="scientific">Anaeramoeba ignava</name>
    <name type="common">Anaerobic marine amoeba</name>
    <dbReference type="NCBI Taxonomy" id="1746090"/>
    <lineage>
        <taxon>Eukaryota</taxon>
        <taxon>Metamonada</taxon>
        <taxon>Anaeramoebidae</taxon>
        <taxon>Anaeramoeba</taxon>
    </lineage>
</organism>
<sequence>MQNKLQENEKEQQMKFVVLRNQVERIKNKEKALKRQLESSETQIKQLNEVMAEKERILQQEQQMREAYSNSNRELKEKLLTIQEETESKISSLTLNYEQKITQNMNEINELKNEKNLAIEEKEQQHKIEMEDFKFKMRTQSQQLIETQEKILFLETQLTREQNENEEITKKLTEKMEEEKEKDQQKLEQALEIFEETKKSLIKEQKLREKLESEQKQLQEKLEMMSAEIYSEKQERETMEEEKTKLSSITTSLSAENVTLKKKLEHIIALDHAFSPREISNTSFEHEIDLLEMSMIRYINHTFKYDRHLVHILPIGTKTPSLAGAILDGVLLCKLINHAVPGTLDERALTIISPTEEQIVENHTLCLNSAQSIGCDVFAITVDDLVSGVDNVVIALAWEITIAGLLSTISLEKHPEILCLFSENEKMQSIKDMPPEKLLMRWVNYHLKQANSSRVIKNFAEDLRDSECLLILLNQLSPKRCPLDEYSEDMDYESRAELVVSNAAKLNCPFFVSVSNIVSADYSELNIAFLAKLFHTRSGLKVSSEDINLRILDYTALGTREERAFRIWINTFGFEPRVTALYKDLRNGIVVLKILDKIKPGFVDWKHVNTDFSNIYQEIENCNYAIEVGKKLGLRLVNISGTDIFNGSQTLLLGFLWQTMEFHLKNILSELKVIKSGKITDTEMVEWANAQIKSAGKSSQVSSLKDPSIKSGLFFVDLVFAIKSSFVNYDFVQLGDSSQEYMNNALYAITLCRKLGANIFVIPEDIVEVKPKMLLTIIGELMRIHKQLN</sequence>
<dbReference type="FunFam" id="1.10.418.10:FF:000010">
    <property type="entry name" value="Plastin-3 isoform 1"/>
    <property type="match status" value="1"/>
</dbReference>
<dbReference type="CDD" id="cd21218">
    <property type="entry name" value="CH_PLS_FIM_rpt2"/>
    <property type="match status" value="1"/>
</dbReference>
<keyword evidence="4" id="KW-0009">Actin-binding</keyword>
<dbReference type="GO" id="GO:0005884">
    <property type="term" value="C:actin filament"/>
    <property type="evidence" value="ECO:0007669"/>
    <property type="project" value="TreeGrafter"/>
</dbReference>
<dbReference type="SUPFAM" id="SSF47576">
    <property type="entry name" value="Calponin-homology domain, CH-domain"/>
    <property type="match status" value="1"/>
</dbReference>
<feature type="coiled-coil region" evidence="5">
    <location>
        <begin position="16"/>
        <end position="242"/>
    </location>
</feature>
<feature type="domain" description="Calponin-homology (CH)" evidence="6">
    <location>
        <begin position="559"/>
        <end position="664"/>
    </location>
</feature>
<dbReference type="SMART" id="SM00033">
    <property type="entry name" value="CH"/>
    <property type="match status" value="4"/>
</dbReference>
<accession>A0A9Q0LAM9</accession>
<dbReference type="Proteomes" id="UP001149090">
    <property type="component" value="Unassembled WGS sequence"/>
</dbReference>
<evidence type="ECO:0000259" key="6">
    <source>
        <dbReference type="PROSITE" id="PS50021"/>
    </source>
</evidence>
<dbReference type="CDD" id="cd21220">
    <property type="entry name" value="CH_PLS_FIM_rpt4"/>
    <property type="match status" value="1"/>
</dbReference>
<evidence type="ECO:0000313" key="8">
    <source>
        <dbReference type="Proteomes" id="UP001149090"/>
    </source>
</evidence>
<dbReference type="Gene3D" id="1.10.418.10">
    <property type="entry name" value="Calponin-like domain"/>
    <property type="match status" value="4"/>
</dbReference>
<dbReference type="PANTHER" id="PTHR19961:SF18">
    <property type="entry name" value="FI19014P1"/>
    <property type="match status" value="1"/>
</dbReference>
<dbReference type="EMBL" id="JAPDFW010000103">
    <property type="protein sequence ID" value="KAJ5069546.1"/>
    <property type="molecule type" value="Genomic_DNA"/>
</dbReference>
<dbReference type="Pfam" id="PF00307">
    <property type="entry name" value="CH"/>
    <property type="match status" value="4"/>
</dbReference>